<sequence length="173" mass="18551">MRRCNRISSGRLRFTIYSFGSLAQLNQLLAASSKYFSKLFFFPISPHLLWVEYSSKRSINWCATSSELFRNISELINFLTPSIACLCGCSICLDGTTNCCPTAGTTGLVAALKSISVSGSESKPLAVSTDSPRLSASSVKWSGTLDSSRSGCNRRLGSLGQLGSRGLVLFGIG</sequence>
<dbReference type="Proteomes" id="UP001234178">
    <property type="component" value="Unassembled WGS sequence"/>
</dbReference>
<keyword evidence="2" id="KW-1185">Reference proteome</keyword>
<organism evidence="1 2">
    <name type="scientific">Daphnia magna</name>
    <dbReference type="NCBI Taxonomy" id="35525"/>
    <lineage>
        <taxon>Eukaryota</taxon>
        <taxon>Metazoa</taxon>
        <taxon>Ecdysozoa</taxon>
        <taxon>Arthropoda</taxon>
        <taxon>Crustacea</taxon>
        <taxon>Branchiopoda</taxon>
        <taxon>Diplostraca</taxon>
        <taxon>Cladocera</taxon>
        <taxon>Anomopoda</taxon>
        <taxon>Daphniidae</taxon>
        <taxon>Daphnia</taxon>
    </lineage>
</organism>
<comment type="caution">
    <text evidence="1">The sequence shown here is derived from an EMBL/GenBank/DDBJ whole genome shotgun (WGS) entry which is preliminary data.</text>
</comment>
<reference evidence="1 2" key="1">
    <citation type="journal article" date="2023" name="Nucleic Acids Res.">
        <title>The hologenome of Daphnia magna reveals possible DNA methylation and microbiome-mediated evolution of the host genome.</title>
        <authorList>
            <person name="Chaturvedi A."/>
            <person name="Li X."/>
            <person name="Dhandapani V."/>
            <person name="Marshall H."/>
            <person name="Kissane S."/>
            <person name="Cuenca-Cambronero M."/>
            <person name="Asole G."/>
            <person name="Calvet F."/>
            <person name="Ruiz-Romero M."/>
            <person name="Marangio P."/>
            <person name="Guigo R."/>
            <person name="Rago D."/>
            <person name="Mirbahai L."/>
            <person name="Eastwood N."/>
            <person name="Colbourne J.K."/>
            <person name="Zhou J."/>
            <person name="Mallon E."/>
            <person name="Orsini L."/>
        </authorList>
    </citation>
    <scope>NUCLEOTIDE SEQUENCE [LARGE SCALE GENOMIC DNA]</scope>
    <source>
        <strain evidence="1">LRV0_1</strain>
    </source>
</reference>
<gene>
    <name evidence="1" type="ORF">OUZ56_016967</name>
</gene>
<dbReference type="EMBL" id="JAOYFB010000038">
    <property type="protein sequence ID" value="KAK4027826.1"/>
    <property type="molecule type" value="Genomic_DNA"/>
</dbReference>
<proteinExistence type="predicted"/>
<protein>
    <submittedName>
        <fullName evidence="1">Uncharacterized protein</fullName>
    </submittedName>
</protein>
<evidence type="ECO:0000313" key="1">
    <source>
        <dbReference type="EMBL" id="KAK4027826.1"/>
    </source>
</evidence>
<name>A0ABR0ARS6_9CRUS</name>
<evidence type="ECO:0000313" key="2">
    <source>
        <dbReference type="Proteomes" id="UP001234178"/>
    </source>
</evidence>
<accession>A0ABR0ARS6</accession>